<evidence type="ECO:0000256" key="1">
    <source>
        <dbReference type="ARBA" id="ARBA00022723"/>
    </source>
</evidence>
<dbReference type="EMBL" id="CP009285">
    <property type="protein sequence ID" value="AIQ59318.1"/>
    <property type="molecule type" value="Genomic_DNA"/>
</dbReference>
<protein>
    <submittedName>
        <fullName evidence="3">Glutathione transferase</fullName>
    </submittedName>
</protein>
<dbReference type="PROSITE" id="PS00934">
    <property type="entry name" value="GLYOXALASE_I_1"/>
    <property type="match status" value="1"/>
</dbReference>
<proteinExistence type="predicted"/>
<dbReference type="GO" id="GO:0046872">
    <property type="term" value="F:metal ion binding"/>
    <property type="evidence" value="ECO:0007669"/>
    <property type="project" value="UniProtKB-KW"/>
</dbReference>
<name>A0A089LJI6_PAEBO</name>
<dbReference type="Gene3D" id="3.10.180.10">
    <property type="entry name" value="2,3-Dihydroxybiphenyl 1,2-Dioxygenase, domain 1"/>
    <property type="match status" value="1"/>
</dbReference>
<dbReference type="AlphaFoldDB" id="A0A089LJI6"/>
<reference evidence="3" key="1">
    <citation type="submission" date="2014-08" db="EMBL/GenBank/DDBJ databases">
        <title>Comparative genomics of the Paenibacillus odorifer group.</title>
        <authorList>
            <person name="den Bakker H.C."/>
            <person name="Tsai Y.-C.Y.-C."/>
            <person name="Martin N."/>
            <person name="Korlach J."/>
            <person name="Wiedmann M."/>
        </authorList>
    </citation>
    <scope>NUCLEOTIDE SEQUENCE [LARGE SCALE GENOMIC DNA]</scope>
    <source>
        <strain evidence="3">DSM 13188</strain>
    </source>
</reference>
<dbReference type="InterPro" id="IPR004360">
    <property type="entry name" value="Glyas_Fos-R_dOase_dom"/>
</dbReference>
<dbReference type="InterPro" id="IPR037523">
    <property type="entry name" value="VOC_core"/>
</dbReference>
<dbReference type="HOGENOM" id="CLU_121356_0_0_9"/>
<dbReference type="InterPro" id="IPR029068">
    <property type="entry name" value="Glyas_Bleomycin-R_OHBP_Dase"/>
</dbReference>
<keyword evidence="3" id="KW-0808">Transferase</keyword>
<dbReference type="OrthoDB" id="192739at2"/>
<dbReference type="SUPFAM" id="SSF54593">
    <property type="entry name" value="Glyoxalase/Bleomycin resistance protein/Dihydroxybiphenyl dioxygenase"/>
    <property type="match status" value="1"/>
</dbReference>
<dbReference type="InterPro" id="IPR018146">
    <property type="entry name" value="Glyoxalase_1_CS"/>
</dbReference>
<dbReference type="KEGG" id="pbd:PBOR_21995"/>
<evidence type="ECO:0000259" key="2">
    <source>
        <dbReference type="PROSITE" id="PS51819"/>
    </source>
</evidence>
<keyword evidence="1" id="KW-0479">Metal-binding</keyword>
<dbReference type="PROSITE" id="PS51819">
    <property type="entry name" value="VOC"/>
    <property type="match status" value="1"/>
</dbReference>
<organism evidence="3 4">
    <name type="scientific">Paenibacillus borealis</name>
    <dbReference type="NCBI Taxonomy" id="160799"/>
    <lineage>
        <taxon>Bacteria</taxon>
        <taxon>Bacillati</taxon>
        <taxon>Bacillota</taxon>
        <taxon>Bacilli</taxon>
        <taxon>Bacillales</taxon>
        <taxon>Paenibacillaceae</taxon>
        <taxon>Paenibacillus</taxon>
    </lineage>
</organism>
<dbReference type="PANTHER" id="PTHR21366:SF14">
    <property type="entry name" value="GLYOXALASE DOMAIN-CONTAINING PROTEIN 5"/>
    <property type="match status" value="1"/>
</dbReference>
<gene>
    <name evidence="3" type="ORF">PBOR_21995</name>
</gene>
<feature type="domain" description="VOC" evidence="2">
    <location>
        <begin position="5"/>
        <end position="120"/>
    </location>
</feature>
<accession>A0A089LJI6</accession>
<dbReference type="Pfam" id="PF00903">
    <property type="entry name" value="Glyoxalase"/>
    <property type="match status" value="1"/>
</dbReference>
<dbReference type="Proteomes" id="UP000029518">
    <property type="component" value="Chromosome"/>
</dbReference>
<keyword evidence="4" id="KW-1185">Reference proteome</keyword>
<evidence type="ECO:0000313" key="4">
    <source>
        <dbReference type="Proteomes" id="UP000029518"/>
    </source>
</evidence>
<dbReference type="GO" id="GO:0004462">
    <property type="term" value="F:lactoylglutathione lyase activity"/>
    <property type="evidence" value="ECO:0007669"/>
    <property type="project" value="InterPro"/>
</dbReference>
<dbReference type="InterPro" id="IPR050383">
    <property type="entry name" value="GlyoxalaseI/FosfomycinResist"/>
</dbReference>
<sequence>MKVTGFSHITLNVRDLQTSLDFYHGILGMTIRHRGRTDAYLEWGSAWVCLIERAGTEEHAEGFAGMDHVAFYIAENDFKEAVDILHHNNVTIVRGPIQRGTGWSINFLDPDGIQLELHTSTLDERMEIWR</sequence>
<dbReference type="RefSeq" id="WP_042215077.1">
    <property type="nucleotide sequence ID" value="NZ_CP009285.1"/>
</dbReference>
<dbReference type="GO" id="GO:0016740">
    <property type="term" value="F:transferase activity"/>
    <property type="evidence" value="ECO:0007669"/>
    <property type="project" value="UniProtKB-KW"/>
</dbReference>
<dbReference type="PANTHER" id="PTHR21366">
    <property type="entry name" value="GLYOXALASE FAMILY PROTEIN"/>
    <property type="match status" value="1"/>
</dbReference>
<evidence type="ECO:0000313" key="3">
    <source>
        <dbReference type="EMBL" id="AIQ59318.1"/>
    </source>
</evidence>